<sequence>MKTTEEKPKTEAAGKVRKKLPRWGKILIAVVVVLAVVAGAGALYVNGKLDLLRYDDGSVDGVGTIHASEDQDLDASGLVHNSDEMEMPEGSPFADENVLNILLIGTDERTEAVNDADAFTHLNQLDGTEDTTEFSDDARADAMILVSLNINDHTIRLASIERATGVPILLDGYEGQYDWITHTFRYGGAKLTMDTVEDCFNVQVDHYVRVNFNSFVQIVDAVGGVDIEITDLEAKALNWEVPSNSMLIVNKVEPGLNHFDGYTALQYARLRKIDSDWKRIERQRTVINAVLDQVKNASVVELDNLLNTVLPLVQTNFTKSEITALLVQLPAFLGADVEQLSLPLQGTYGVRTGMDDRLMYDPDWYVNTTALQDFLYNGKTADEVIAATPETAAAEEERKESDSDSDPASESESTSAWDRETDPAETYIRQNLHTVDLAYPLSDSDFGSSEYRLFLASLGGSRDIDVRNTLVDYLAAQGVRVIAVPGGAAAGMLLDDYLQTGDGVSLSRYLATLPADQRAEARILWQETYRQYPGALHAAGVGADSAQTAVGYAAQLLTGQSVGTPAEELENAVQGMQSANARTVVYWFRQAMEEQPEAMADYLGEDAFALAQRLYNGLQGNLEAGDDQVTEDLTQLLEAWPEEQILAFVPGDAALQSGDSVAARLQETLDEADEKVCSIGVLYGKWRNDTTFNPEEEGLWNAEGLGDWLGEYVTPGKDLLLALDGEDCPFDDGETSLLQDAEADVTRVAQKLLILNPDNKVSTATPEDAASDTAF</sequence>
<dbReference type="EMBL" id="ACBY02000013">
    <property type="protein sequence ID" value="EFB77260.1"/>
    <property type="molecule type" value="Genomic_DNA"/>
</dbReference>
<dbReference type="eggNOG" id="COG1316">
    <property type="taxonomic scope" value="Bacteria"/>
</dbReference>
<feature type="region of interest" description="Disordered" evidence="2">
    <location>
        <begin position="390"/>
        <end position="422"/>
    </location>
</feature>
<comment type="caution">
    <text evidence="5">The sequence shown here is derived from an EMBL/GenBank/DDBJ whole genome shotgun (WGS) entry which is preliminary data.</text>
</comment>
<evidence type="ECO:0000256" key="2">
    <source>
        <dbReference type="SAM" id="MobiDB-lite"/>
    </source>
</evidence>
<dbReference type="InterPro" id="IPR004474">
    <property type="entry name" value="LytR_CpsA_psr"/>
</dbReference>
<name>D1PJA0_9FIRM</name>
<dbReference type="RefSeq" id="WP_007045859.1">
    <property type="nucleotide sequence ID" value="NZ_GG704769.1"/>
</dbReference>
<comment type="similarity">
    <text evidence="1">Belongs to the LytR/CpsA/Psr (LCP) family.</text>
</comment>
<dbReference type="PANTHER" id="PTHR33392">
    <property type="entry name" value="POLYISOPRENYL-TEICHOIC ACID--PEPTIDOGLYCAN TEICHOIC ACID TRANSFERASE TAGU"/>
    <property type="match status" value="1"/>
</dbReference>
<dbReference type="AlphaFoldDB" id="D1PJA0"/>
<gene>
    <name evidence="5" type="ORF">SUBVAR_04420</name>
</gene>
<accession>D1PJA0</accession>
<dbReference type="Proteomes" id="UP000003438">
    <property type="component" value="Unassembled WGS sequence"/>
</dbReference>
<keyword evidence="6" id="KW-1185">Reference proteome</keyword>
<dbReference type="STRING" id="411471.SUBVAR_04420"/>
<dbReference type="NCBIfam" id="TIGR00350">
    <property type="entry name" value="lytR_cpsA_psr"/>
    <property type="match status" value="1"/>
</dbReference>
<proteinExistence type="inferred from homology"/>
<keyword evidence="3" id="KW-1133">Transmembrane helix</keyword>
<evidence type="ECO:0000313" key="6">
    <source>
        <dbReference type="Proteomes" id="UP000003438"/>
    </source>
</evidence>
<dbReference type="OrthoDB" id="27330at2"/>
<feature type="transmembrane region" description="Helical" evidence="3">
    <location>
        <begin position="26"/>
        <end position="45"/>
    </location>
</feature>
<evidence type="ECO:0000313" key="5">
    <source>
        <dbReference type="EMBL" id="EFB77260.1"/>
    </source>
</evidence>
<dbReference type="Gene3D" id="3.40.630.190">
    <property type="entry name" value="LCP protein"/>
    <property type="match status" value="1"/>
</dbReference>
<dbReference type="PANTHER" id="PTHR33392:SF6">
    <property type="entry name" value="POLYISOPRENYL-TEICHOIC ACID--PEPTIDOGLYCAN TEICHOIC ACID TRANSFERASE TAGU"/>
    <property type="match status" value="1"/>
</dbReference>
<organism evidence="5 6">
    <name type="scientific">Subdoligranulum variabile DSM 15176</name>
    <dbReference type="NCBI Taxonomy" id="411471"/>
    <lineage>
        <taxon>Bacteria</taxon>
        <taxon>Bacillati</taxon>
        <taxon>Bacillota</taxon>
        <taxon>Clostridia</taxon>
        <taxon>Eubacteriales</taxon>
        <taxon>Oscillospiraceae</taxon>
        <taxon>Subdoligranulum</taxon>
    </lineage>
</organism>
<reference evidence="5" key="1">
    <citation type="submission" date="2009-12" db="EMBL/GenBank/DDBJ databases">
        <authorList>
            <person name="Weinstock G."/>
            <person name="Sodergren E."/>
            <person name="Clifton S."/>
            <person name="Fulton L."/>
            <person name="Fulton B."/>
            <person name="Courtney L."/>
            <person name="Fronick C."/>
            <person name="Harrison M."/>
            <person name="Strong C."/>
            <person name="Farmer C."/>
            <person name="Delahaunty K."/>
            <person name="Markovic C."/>
            <person name="Hall O."/>
            <person name="Minx P."/>
            <person name="Tomlinson C."/>
            <person name="Mitreva M."/>
            <person name="Nelson J."/>
            <person name="Hou S."/>
            <person name="Wollam A."/>
            <person name="Pepin K.H."/>
            <person name="Johnson M."/>
            <person name="Bhonagiri V."/>
            <person name="Nash W.E."/>
            <person name="Warren W."/>
            <person name="Chinwalla A."/>
            <person name="Mardis E.R."/>
            <person name="Wilson R.K."/>
        </authorList>
    </citation>
    <scope>NUCLEOTIDE SEQUENCE [LARGE SCALE GENOMIC DNA]</scope>
    <source>
        <strain evidence="5">DSM 15176</strain>
    </source>
</reference>
<keyword evidence="3" id="KW-0812">Transmembrane</keyword>
<dbReference type="Pfam" id="PF03816">
    <property type="entry name" value="LytR_cpsA_psr"/>
    <property type="match status" value="1"/>
</dbReference>
<evidence type="ECO:0000256" key="3">
    <source>
        <dbReference type="SAM" id="Phobius"/>
    </source>
</evidence>
<evidence type="ECO:0000259" key="4">
    <source>
        <dbReference type="Pfam" id="PF03816"/>
    </source>
</evidence>
<dbReference type="HOGENOM" id="CLU_360897_0_0_9"/>
<dbReference type="InterPro" id="IPR050922">
    <property type="entry name" value="LytR/CpsA/Psr_CW_biosynth"/>
</dbReference>
<feature type="domain" description="Cell envelope-related transcriptional attenuator" evidence="4">
    <location>
        <begin position="139"/>
        <end position="295"/>
    </location>
</feature>
<evidence type="ECO:0000256" key="1">
    <source>
        <dbReference type="ARBA" id="ARBA00006068"/>
    </source>
</evidence>
<keyword evidence="3" id="KW-0472">Membrane</keyword>
<protein>
    <submittedName>
        <fullName evidence="5">Cell envelope-like function transcriptional attenuator common domain protein</fullName>
    </submittedName>
</protein>